<proteinExistence type="predicted"/>
<reference evidence="2 3" key="1">
    <citation type="submission" date="2017-10" db="EMBL/GenBank/DDBJ databases">
        <title>Novel microbial diversity and functional potential in the marine mammal oral microbiome.</title>
        <authorList>
            <person name="Dudek N.K."/>
            <person name="Sun C.L."/>
            <person name="Burstein D."/>
            <person name="Kantor R.S."/>
            <person name="Aliaga Goltsman D.S."/>
            <person name="Bik E.M."/>
            <person name="Thomas B.C."/>
            <person name="Banfield J.F."/>
            <person name="Relman D.A."/>
        </authorList>
    </citation>
    <scope>NUCLEOTIDE SEQUENCE [LARGE SCALE GENOMIC DNA]</scope>
    <source>
        <strain evidence="2">DOLJORAL78_47_21</strain>
    </source>
</reference>
<dbReference type="AlphaFoldDB" id="A0A2G6JN61"/>
<accession>A0A2G6JN61</accession>
<dbReference type="Proteomes" id="UP000243469">
    <property type="component" value="Unassembled WGS sequence"/>
</dbReference>
<feature type="transmembrane region" description="Helical" evidence="1">
    <location>
        <begin position="97"/>
        <end position="116"/>
    </location>
</feature>
<feature type="transmembrane region" description="Helical" evidence="1">
    <location>
        <begin position="75"/>
        <end position="91"/>
    </location>
</feature>
<keyword evidence="1" id="KW-1133">Transmembrane helix</keyword>
<dbReference type="EMBL" id="PDSH01000015">
    <property type="protein sequence ID" value="PIE24846.1"/>
    <property type="molecule type" value="Genomic_DNA"/>
</dbReference>
<comment type="caution">
    <text evidence="2">The sequence shown here is derived from an EMBL/GenBank/DDBJ whole genome shotgun (WGS) entry which is preliminary data.</text>
</comment>
<sequence>MHISGNLVFSPLWTLFGIRDSFTDTVLYDQLGVFNARTYLYSYYHDFKYLGVVVISFFLGNFLSNVYLNIKKHPYLIPLLGALKKAIYVPFFGDYFFGELVLMFPYILIMLIILFMETKRRI</sequence>
<feature type="transmembrane region" description="Helical" evidence="1">
    <location>
        <begin position="47"/>
        <end position="68"/>
    </location>
</feature>
<evidence type="ECO:0000256" key="1">
    <source>
        <dbReference type="SAM" id="Phobius"/>
    </source>
</evidence>
<organism evidence="2 3">
    <name type="scientific">Neptuniibacter caesariensis</name>
    <dbReference type="NCBI Taxonomy" id="207954"/>
    <lineage>
        <taxon>Bacteria</taxon>
        <taxon>Pseudomonadati</taxon>
        <taxon>Pseudomonadota</taxon>
        <taxon>Gammaproteobacteria</taxon>
        <taxon>Oceanospirillales</taxon>
        <taxon>Oceanospirillaceae</taxon>
        <taxon>Neptuniibacter</taxon>
    </lineage>
</organism>
<evidence type="ECO:0000313" key="3">
    <source>
        <dbReference type="Proteomes" id="UP000243469"/>
    </source>
</evidence>
<evidence type="ECO:0000313" key="2">
    <source>
        <dbReference type="EMBL" id="PIE24846.1"/>
    </source>
</evidence>
<protein>
    <submittedName>
        <fullName evidence="2">Uncharacterized protein</fullName>
    </submittedName>
</protein>
<gene>
    <name evidence="2" type="ORF">CSA60_02515</name>
</gene>
<keyword evidence="1" id="KW-0472">Membrane</keyword>
<keyword evidence="1" id="KW-0812">Transmembrane</keyword>
<name>A0A2G6JN61_NEPCE</name>